<dbReference type="PANTHER" id="PTHR41317:SF1">
    <property type="entry name" value="PD-(D_E)XK NUCLEASE FAMILY TRANSPOSASE"/>
    <property type="match status" value="1"/>
</dbReference>
<protein>
    <submittedName>
        <fullName evidence="1">Rpn family recombination-promoting nuclease/putative transposase</fullName>
    </submittedName>
</protein>
<dbReference type="InterPro" id="IPR010106">
    <property type="entry name" value="RpnA"/>
</dbReference>
<dbReference type="PANTHER" id="PTHR41317">
    <property type="entry name" value="PD-(D_E)XK NUCLEASE FAMILY TRANSPOSASE"/>
    <property type="match status" value="1"/>
</dbReference>
<dbReference type="NCBIfam" id="TIGR01784">
    <property type="entry name" value="T_den_put_tspse"/>
    <property type="match status" value="1"/>
</dbReference>
<gene>
    <name evidence="1" type="ORF">ACFQ4A_09545</name>
</gene>
<organism evidence="1 2">
    <name type="scientific">Lentibacillus salinarum</name>
    <dbReference type="NCBI Taxonomy" id="446820"/>
    <lineage>
        <taxon>Bacteria</taxon>
        <taxon>Bacillati</taxon>
        <taxon>Bacillota</taxon>
        <taxon>Bacilli</taxon>
        <taxon>Bacillales</taxon>
        <taxon>Bacillaceae</taxon>
        <taxon>Lentibacillus</taxon>
    </lineage>
</organism>
<name>A0ABW3ZU20_9BACI</name>
<dbReference type="RefSeq" id="WP_382399907.1">
    <property type="nucleotide sequence ID" value="NZ_JBHTNH010000020.1"/>
</dbReference>
<accession>A0ABW3ZU20</accession>
<dbReference type="Pfam" id="PF12784">
    <property type="entry name" value="PDDEXK_2"/>
    <property type="match status" value="1"/>
</dbReference>
<evidence type="ECO:0000313" key="2">
    <source>
        <dbReference type="Proteomes" id="UP001597178"/>
    </source>
</evidence>
<sequence length="223" mass="26172">MALAELYNKRTSDYTSPIQVMEDRSGYAQGKRENNESKQTKLLKRIPLERLMDLKVDYAFKQLFGNEKNKAITVVFLNAILQKTGRNRIKDIAFINTELGGEYMDDKQSRLDLLVVTDADEWINVEIQFTNQYDMIKRSIYYWSKAYTSPLGKGMAYMELRPVIAINIMNFDLFSETERFHTSYHLYEDADQFKLTNEMEFHFIPHVTGSYPPTSRLSVNQER</sequence>
<comment type="caution">
    <text evidence="1">The sequence shown here is derived from an EMBL/GenBank/DDBJ whole genome shotgun (WGS) entry which is preliminary data.</text>
</comment>
<reference evidence="2" key="1">
    <citation type="journal article" date="2019" name="Int. J. Syst. Evol. Microbiol.">
        <title>The Global Catalogue of Microorganisms (GCM) 10K type strain sequencing project: providing services to taxonomists for standard genome sequencing and annotation.</title>
        <authorList>
            <consortium name="The Broad Institute Genomics Platform"/>
            <consortium name="The Broad Institute Genome Sequencing Center for Infectious Disease"/>
            <person name="Wu L."/>
            <person name="Ma J."/>
        </authorList>
    </citation>
    <scope>NUCLEOTIDE SEQUENCE [LARGE SCALE GENOMIC DNA]</scope>
    <source>
        <strain evidence="2">CCUG 54822</strain>
    </source>
</reference>
<proteinExistence type="predicted"/>
<keyword evidence="2" id="KW-1185">Reference proteome</keyword>
<dbReference type="EMBL" id="JBHTNH010000020">
    <property type="protein sequence ID" value="MFD1361896.1"/>
    <property type="molecule type" value="Genomic_DNA"/>
</dbReference>
<dbReference type="Proteomes" id="UP001597178">
    <property type="component" value="Unassembled WGS sequence"/>
</dbReference>
<evidence type="ECO:0000313" key="1">
    <source>
        <dbReference type="EMBL" id="MFD1361896.1"/>
    </source>
</evidence>